<organism evidence="7 8">
    <name type="scientific">Candidatus Jorgensenbacteria bacterium GWA1_49_17</name>
    <dbReference type="NCBI Taxonomy" id="1798467"/>
    <lineage>
        <taxon>Bacteria</taxon>
        <taxon>Candidatus Joergenseniibacteriota</taxon>
    </lineage>
</organism>
<evidence type="ECO:0000256" key="5">
    <source>
        <dbReference type="SAM" id="Phobius"/>
    </source>
</evidence>
<dbReference type="GO" id="GO:0000271">
    <property type="term" value="P:polysaccharide biosynthetic process"/>
    <property type="evidence" value="ECO:0007669"/>
    <property type="project" value="InterPro"/>
</dbReference>
<evidence type="ECO:0000256" key="4">
    <source>
        <dbReference type="ARBA" id="ARBA00023136"/>
    </source>
</evidence>
<accession>A0A1F6BVA5</accession>
<gene>
    <name evidence="7" type="ORF">A2116_00445</name>
</gene>
<evidence type="ECO:0000256" key="2">
    <source>
        <dbReference type="ARBA" id="ARBA00022692"/>
    </source>
</evidence>
<sequence>AFKGVSFLSAITNSYYLNKFWTFGSRLPATLEEYFRFAFFTLIGLLINVAVASFIVSVLGPLFGAGPKVWANVGALIATVISLIWNFFAYKKFVFK</sequence>
<evidence type="ECO:0000256" key="3">
    <source>
        <dbReference type="ARBA" id="ARBA00022989"/>
    </source>
</evidence>
<keyword evidence="2 5" id="KW-0812">Transmembrane</keyword>
<name>A0A1F6BVA5_9BACT</name>
<feature type="transmembrane region" description="Helical" evidence="5">
    <location>
        <begin position="37"/>
        <end position="63"/>
    </location>
</feature>
<evidence type="ECO:0000256" key="1">
    <source>
        <dbReference type="ARBA" id="ARBA00004141"/>
    </source>
</evidence>
<dbReference type="EMBL" id="MFKG01000006">
    <property type="protein sequence ID" value="OGG40753.1"/>
    <property type="molecule type" value="Genomic_DNA"/>
</dbReference>
<keyword evidence="3 5" id="KW-1133">Transmembrane helix</keyword>
<keyword evidence="4 5" id="KW-0472">Membrane</keyword>
<dbReference type="AlphaFoldDB" id="A0A1F6BVA5"/>
<reference evidence="7 8" key="1">
    <citation type="journal article" date="2016" name="Nat. Commun.">
        <title>Thousands of microbial genomes shed light on interconnected biogeochemical processes in an aquifer system.</title>
        <authorList>
            <person name="Anantharaman K."/>
            <person name="Brown C.T."/>
            <person name="Hug L.A."/>
            <person name="Sharon I."/>
            <person name="Castelle C.J."/>
            <person name="Probst A.J."/>
            <person name="Thomas B.C."/>
            <person name="Singh A."/>
            <person name="Wilkins M.J."/>
            <person name="Karaoz U."/>
            <person name="Brodie E.L."/>
            <person name="Williams K.H."/>
            <person name="Hubbard S.S."/>
            <person name="Banfield J.F."/>
        </authorList>
    </citation>
    <scope>NUCLEOTIDE SEQUENCE [LARGE SCALE GENOMIC DNA]</scope>
</reference>
<feature type="non-terminal residue" evidence="7">
    <location>
        <position position="1"/>
    </location>
</feature>
<comment type="caution">
    <text evidence="7">The sequence shown here is derived from an EMBL/GenBank/DDBJ whole genome shotgun (WGS) entry which is preliminary data.</text>
</comment>
<evidence type="ECO:0000259" key="6">
    <source>
        <dbReference type="Pfam" id="PF04138"/>
    </source>
</evidence>
<dbReference type="Pfam" id="PF04138">
    <property type="entry name" value="GtrA_DPMS_TM"/>
    <property type="match status" value="1"/>
</dbReference>
<dbReference type="Proteomes" id="UP000179368">
    <property type="component" value="Unassembled WGS sequence"/>
</dbReference>
<feature type="domain" description="GtrA/DPMS transmembrane" evidence="6">
    <location>
        <begin position="5"/>
        <end position="95"/>
    </location>
</feature>
<evidence type="ECO:0000313" key="7">
    <source>
        <dbReference type="EMBL" id="OGG40753.1"/>
    </source>
</evidence>
<evidence type="ECO:0000313" key="8">
    <source>
        <dbReference type="Proteomes" id="UP000179368"/>
    </source>
</evidence>
<comment type="subcellular location">
    <subcellularLocation>
        <location evidence="1">Membrane</location>
        <topology evidence="1">Multi-pass membrane protein</topology>
    </subcellularLocation>
</comment>
<dbReference type="GO" id="GO:0016020">
    <property type="term" value="C:membrane"/>
    <property type="evidence" value="ECO:0007669"/>
    <property type="project" value="UniProtKB-SubCell"/>
</dbReference>
<dbReference type="InterPro" id="IPR007267">
    <property type="entry name" value="GtrA_DPMS_TM"/>
</dbReference>
<proteinExistence type="predicted"/>
<protein>
    <recommendedName>
        <fullName evidence="6">GtrA/DPMS transmembrane domain-containing protein</fullName>
    </recommendedName>
</protein>
<feature type="transmembrane region" description="Helical" evidence="5">
    <location>
        <begin position="69"/>
        <end position="90"/>
    </location>
</feature>